<dbReference type="CDD" id="cd00757">
    <property type="entry name" value="ThiF_MoeB_HesA_family"/>
    <property type="match status" value="1"/>
</dbReference>
<dbReference type="Proteomes" id="UP000179524">
    <property type="component" value="Unassembled WGS sequence"/>
</dbReference>
<reference evidence="3 4" key="1">
    <citation type="submission" date="2016-10" db="EMBL/GenBank/DDBJ databases">
        <title>Draft genome sequences of four alkaliphilic bacteria belonging to the Anaerobacillus genus.</title>
        <authorList>
            <person name="Bassil N.M."/>
            <person name="Lloyd J.R."/>
        </authorList>
    </citation>
    <scope>NUCLEOTIDE SEQUENCE [LARGE SCALE GENOMIC DNA]</scope>
    <source>
        <strain evidence="3 4">DSM 18345</strain>
    </source>
</reference>
<dbReference type="InterPro" id="IPR000594">
    <property type="entry name" value="ThiF_NAD_FAD-bd"/>
</dbReference>
<feature type="domain" description="THIF-type NAD/FAD binding fold" evidence="2">
    <location>
        <begin position="7"/>
        <end position="244"/>
    </location>
</feature>
<evidence type="ECO:0000259" key="2">
    <source>
        <dbReference type="Pfam" id="PF00899"/>
    </source>
</evidence>
<dbReference type="RefSeq" id="WP_071309952.1">
    <property type="nucleotide sequence ID" value="NZ_MLQR01000030.1"/>
</dbReference>
<dbReference type="GO" id="GO:0004792">
    <property type="term" value="F:thiosulfate-cyanide sulfurtransferase activity"/>
    <property type="evidence" value="ECO:0007669"/>
    <property type="project" value="TreeGrafter"/>
</dbReference>
<dbReference type="Pfam" id="PF00899">
    <property type="entry name" value="ThiF"/>
    <property type="match status" value="1"/>
</dbReference>
<comment type="similarity">
    <text evidence="1">Belongs to the HesA/MoeB/ThiF family.</text>
</comment>
<evidence type="ECO:0000313" key="4">
    <source>
        <dbReference type="Proteomes" id="UP000179524"/>
    </source>
</evidence>
<dbReference type="SUPFAM" id="SSF69572">
    <property type="entry name" value="Activating enzymes of the ubiquitin-like proteins"/>
    <property type="match status" value="1"/>
</dbReference>
<dbReference type="GO" id="GO:0016779">
    <property type="term" value="F:nucleotidyltransferase activity"/>
    <property type="evidence" value="ECO:0007669"/>
    <property type="project" value="TreeGrafter"/>
</dbReference>
<dbReference type="Gene3D" id="3.40.50.720">
    <property type="entry name" value="NAD(P)-binding Rossmann-like Domain"/>
    <property type="match status" value="1"/>
</dbReference>
<dbReference type="GO" id="GO:0008146">
    <property type="term" value="F:sulfotransferase activity"/>
    <property type="evidence" value="ECO:0007669"/>
    <property type="project" value="TreeGrafter"/>
</dbReference>
<dbReference type="FunFam" id="3.40.50.720:FF:000080">
    <property type="entry name" value="Thiazole biosynthesis adenylyltransferase ThiF"/>
    <property type="match status" value="1"/>
</dbReference>
<dbReference type="GO" id="GO:0008641">
    <property type="term" value="F:ubiquitin-like modifier activating enzyme activity"/>
    <property type="evidence" value="ECO:0007669"/>
    <property type="project" value="InterPro"/>
</dbReference>
<protein>
    <recommendedName>
        <fullName evidence="2">THIF-type NAD/FAD binding fold domain-containing protein</fullName>
    </recommendedName>
</protein>
<dbReference type="InterPro" id="IPR035985">
    <property type="entry name" value="Ubiquitin-activating_enz"/>
</dbReference>
<organism evidence="3 4">
    <name type="scientific">Anaerobacillus alkalilacustris</name>
    <dbReference type="NCBI Taxonomy" id="393763"/>
    <lineage>
        <taxon>Bacteria</taxon>
        <taxon>Bacillati</taxon>
        <taxon>Bacillota</taxon>
        <taxon>Bacilli</taxon>
        <taxon>Bacillales</taxon>
        <taxon>Bacillaceae</taxon>
        <taxon>Anaerobacillus</taxon>
    </lineage>
</organism>
<keyword evidence="4" id="KW-1185">Reference proteome</keyword>
<gene>
    <name evidence="3" type="ORF">BKP37_12575</name>
</gene>
<evidence type="ECO:0000313" key="3">
    <source>
        <dbReference type="EMBL" id="OIJ12632.1"/>
    </source>
</evidence>
<sequence>MGSTNKYSRQLLFWPEGKKDQEKLQQKVVTIIGIGALGTALANHLVRAGVGEIRIVDRDFVEESNLQRQMLFDESDAREHKPKVVAAKEKLTAINSTVTIVSYIEDINANNIEAIVEGSHLILDGTDNMQTRFLINDVSIKLGIPWIYGGVVHSRGMTTTIIPNRTPCFRCLFPNVENGHGETCDTLGVLSTVVHVIASYQITEALKLLIEDETYIREEMLQIDVWKNDFDLFPFQLSLNETCPCCQKRNFEFLSKPNRGYFVSSLCGRDSIQISPTDERKIDFNDFVPKWGHLGTLIQTPYLLRLTYDEYQLSLFTNGRLFIQGTNDQTIAKRLYSTLVGD</sequence>
<dbReference type="InterPro" id="IPR045886">
    <property type="entry name" value="ThiF/MoeB/HesA"/>
</dbReference>
<accession>A0A1S2LJE3</accession>
<dbReference type="OrthoDB" id="9804286at2"/>
<name>A0A1S2LJE3_9BACI</name>
<dbReference type="EMBL" id="MLQR01000030">
    <property type="protein sequence ID" value="OIJ12632.1"/>
    <property type="molecule type" value="Genomic_DNA"/>
</dbReference>
<dbReference type="GO" id="GO:0005829">
    <property type="term" value="C:cytosol"/>
    <property type="evidence" value="ECO:0007669"/>
    <property type="project" value="TreeGrafter"/>
</dbReference>
<proteinExistence type="inferred from homology"/>
<dbReference type="PANTHER" id="PTHR10953">
    <property type="entry name" value="UBIQUITIN-ACTIVATING ENZYME E1"/>
    <property type="match status" value="1"/>
</dbReference>
<dbReference type="PANTHER" id="PTHR10953:SF102">
    <property type="entry name" value="ADENYLYLTRANSFERASE AND SULFURTRANSFERASE MOCS3"/>
    <property type="match status" value="1"/>
</dbReference>
<comment type="caution">
    <text evidence="3">The sequence shown here is derived from an EMBL/GenBank/DDBJ whole genome shotgun (WGS) entry which is preliminary data.</text>
</comment>
<dbReference type="AlphaFoldDB" id="A0A1S2LJE3"/>
<evidence type="ECO:0000256" key="1">
    <source>
        <dbReference type="ARBA" id="ARBA00009919"/>
    </source>
</evidence>